<keyword evidence="3" id="KW-0131">Cell cycle</keyword>
<comment type="function">
    <text evidence="2 3">Prevents the cell division inhibition by proteins MinC and MinD at internal division sites while permitting inhibition at polar sites. This ensures cell division at the proper site by restricting the formation of a division septum at the midpoint of the long axis of the cell.</text>
</comment>
<organism evidence="4 5">
    <name type="scientific">Halanaerobacter jeridensis</name>
    <dbReference type="NCBI Taxonomy" id="706427"/>
    <lineage>
        <taxon>Bacteria</taxon>
        <taxon>Bacillati</taxon>
        <taxon>Bacillota</taxon>
        <taxon>Clostridia</taxon>
        <taxon>Halanaerobiales</taxon>
        <taxon>Halobacteroidaceae</taxon>
        <taxon>Halanaerobacter</taxon>
    </lineage>
</organism>
<dbReference type="NCBIfam" id="TIGR01215">
    <property type="entry name" value="minE"/>
    <property type="match status" value="1"/>
</dbReference>
<dbReference type="InterPro" id="IPR036707">
    <property type="entry name" value="MinE_sf"/>
</dbReference>
<evidence type="ECO:0000313" key="4">
    <source>
        <dbReference type="EMBL" id="MBM7556187.1"/>
    </source>
</evidence>
<comment type="caution">
    <text evidence="4">The sequence shown here is derived from an EMBL/GenBank/DDBJ whole genome shotgun (WGS) entry which is preliminary data.</text>
</comment>
<dbReference type="Pfam" id="PF03776">
    <property type="entry name" value="MinE"/>
    <property type="match status" value="1"/>
</dbReference>
<reference evidence="4" key="1">
    <citation type="submission" date="2021-01" db="EMBL/GenBank/DDBJ databases">
        <title>Genomic Encyclopedia of Type Strains, Phase IV (KMG-IV): sequencing the most valuable type-strain genomes for metagenomic binning, comparative biology and taxonomic classification.</title>
        <authorList>
            <person name="Goeker M."/>
        </authorList>
    </citation>
    <scope>NUCLEOTIDE SEQUENCE</scope>
    <source>
        <strain evidence="4">DSM 23230</strain>
    </source>
</reference>
<name>A0A938XV75_9FIRM</name>
<keyword evidence="5" id="KW-1185">Reference proteome</keyword>
<dbReference type="GO" id="GO:0032955">
    <property type="term" value="P:regulation of division septum assembly"/>
    <property type="evidence" value="ECO:0007669"/>
    <property type="project" value="InterPro"/>
</dbReference>
<protein>
    <recommendedName>
        <fullName evidence="3">Cell division topological specificity factor</fullName>
    </recommendedName>
</protein>
<proteinExistence type="inferred from homology"/>
<gene>
    <name evidence="3" type="primary">minE</name>
    <name evidence="4" type="ORF">JOC47_001023</name>
</gene>
<dbReference type="NCBIfam" id="NF001422">
    <property type="entry name" value="PRK00296.1"/>
    <property type="match status" value="1"/>
</dbReference>
<evidence type="ECO:0000256" key="1">
    <source>
        <dbReference type="ARBA" id="ARBA00008168"/>
    </source>
</evidence>
<sequence>MFEAVKEIFKREDKEKSKDVAKERLRLVLVHDRMDRMGISRDVLNDMKEDLIEVISKHLEIDQKGLEINFERQDKDSVALEANIPIKNEQQKE</sequence>
<dbReference type="Proteomes" id="UP000774000">
    <property type="component" value="Unassembled WGS sequence"/>
</dbReference>
<accession>A0A938XV75</accession>
<evidence type="ECO:0000256" key="3">
    <source>
        <dbReference type="HAMAP-Rule" id="MF_00262"/>
    </source>
</evidence>
<dbReference type="Gene3D" id="3.30.1070.10">
    <property type="entry name" value="Cell division topological specificity factor MinE"/>
    <property type="match status" value="1"/>
</dbReference>
<evidence type="ECO:0000313" key="5">
    <source>
        <dbReference type="Proteomes" id="UP000774000"/>
    </source>
</evidence>
<dbReference type="RefSeq" id="WP_204700900.1">
    <property type="nucleotide sequence ID" value="NZ_JAFBDQ010000004.1"/>
</dbReference>
<comment type="similarity">
    <text evidence="1 3">Belongs to the MinE family.</text>
</comment>
<dbReference type="HAMAP" id="MF_00262">
    <property type="entry name" value="MinE"/>
    <property type="match status" value="1"/>
</dbReference>
<dbReference type="GO" id="GO:0051301">
    <property type="term" value="P:cell division"/>
    <property type="evidence" value="ECO:0007669"/>
    <property type="project" value="UniProtKB-KW"/>
</dbReference>
<dbReference type="EMBL" id="JAFBDQ010000004">
    <property type="protein sequence ID" value="MBM7556187.1"/>
    <property type="molecule type" value="Genomic_DNA"/>
</dbReference>
<dbReference type="AlphaFoldDB" id="A0A938XV75"/>
<dbReference type="InterPro" id="IPR005527">
    <property type="entry name" value="MinE"/>
</dbReference>
<keyword evidence="3 4" id="KW-0132">Cell division</keyword>
<evidence type="ECO:0000256" key="2">
    <source>
        <dbReference type="ARBA" id="ARBA00025265"/>
    </source>
</evidence>
<dbReference type="SUPFAM" id="SSF55229">
    <property type="entry name" value="Cell division protein MinE topological specificity domain"/>
    <property type="match status" value="1"/>
</dbReference>